<dbReference type="AlphaFoldDB" id="A0A857DL45"/>
<sequence>MRILKVNDNTVRIFISFTELADRNISLADLFQRSARTEQFFWELISKARDEVDFSLDQPFWIQATVASEDEFVITVIKQEEQIDAEINHIIQTAFGEKKKNPRPSPKFASEKQWVYLFEEFEDVISAVRLLPGILQLQSALFQYEGEYYLTISNIGNPRKKKLAEAILDEFGESVMTTDTFLKEHGETIIEEDAVKILKRLEKKKRS</sequence>
<gene>
    <name evidence="2" type="ORF">GQ588_11480</name>
</gene>
<dbReference type="Pfam" id="PF05389">
    <property type="entry name" value="MecA"/>
    <property type="match status" value="1"/>
</dbReference>
<comment type="similarity">
    <text evidence="1">Belongs to the MecA family.</text>
</comment>
<organism evidence="2 3">
    <name type="scientific">Dehalobacter restrictus</name>
    <dbReference type="NCBI Taxonomy" id="55583"/>
    <lineage>
        <taxon>Bacteria</taxon>
        <taxon>Bacillati</taxon>
        <taxon>Bacillota</taxon>
        <taxon>Clostridia</taxon>
        <taxon>Eubacteriales</taxon>
        <taxon>Desulfitobacteriaceae</taxon>
        <taxon>Dehalobacter</taxon>
    </lineage>
</organism>
<dbReference type="InterPro" id="IPR038471">
    <property type="entry name" value="MecA_C_sf"/>
</dbReference>
<evidence type="ECO:0000313" key="2">
    <source>
        <dbReference type="EMBL" id="QHA01212.1"/>
    </source>
</evidence>
<accession>A0A857DL45</accession>
<proteinExistence type="inferred from homology"/>
<dbReference type="RefSeq" id="WP_019226163.1">
    <property type="nucleotide sequence ID" value="NZ_CP046996.1"/>
</dbReference>
<reference evidence="2 3" key="1">
    <citation type="submission" date="2019-12" db="EMBL/GenBank/DDBJ databases">
        <title>Sequence classification of anaerobic respiratory reductive dehalogenases: First we see many, then we see few.</title>
        <authorList>
            <person name="Molenda O."/>
            <person name="Puentes Jacome L.A."/>
            <person name="Cao X."/>
            <person name="Nesbo C.L."/>
            <person name="Tang S."/>
            <person name="Morson N."/>
            <person name="Patron J."/>
            <person name="Lomheim L."/>
            <person name="Wishart D.S."/>
            <person name="Edwards E.A."/>
        </authorList>
    </citation>
    <scope>NUCLEOTIDE SEQUENCE [LARGE SCALE GENOMIC DNA]</scope>
    <source>
        <strain evidence="2 3">12DCA</strain>
    </source>
</reference>
<dbReference type="PANTHER" id="PTHR39161:SF1">
    <property type="entry name" value="ADAPTER PROTEIN MECA 1"/>
    <property type="match status" value="1"/>
</dbReference>
<dbReference type="InterPro" id="IPR008681">
    <property type="entry name" value="Neg-reg_MecA"/>
</dbReference>
<dbReference type="Gene3D" id="3.30.70.1950">
    <property type="match status" value="1"/>
</dbReference>
<evidence type="ECO:0000256" key="1">
    <source>
        <dbReference type="ARBA" id="ARBA00005397"/>
    </source>
</evidence>
<name>A0A857DL45_9FIRM</name>
<evidence type="ECO:0000313" key="3">
    <source>
        <dbReference type="Proteomes" id="UP000430508"/>
    </source>
</evidence>
<dbReference type="EMBL" id="CP046996">
    <property type="protein sequence ID" value="QHA01212.1"/>
    <property type="molecule type" value="Genomic_DNA"/>
</dbReference>
<dbReference type="Proteomes" id="UP000430508">
    <property type="component" value="Chromosome"/>
</dbReference>
<dbReference type="PANTHER" id="PTHR39161">
    <property type="entry name" value="ADAPTER PROTEIN MECA"/>
    <property type="match status" value="1"/>
</dbReference>
<protein>
    <submittedName>
        <fullName evidence="2">Adaptor protein MecA</fullName>
    </submittedName>
</protein>